<dbReference type="EMBL" id="CP134880">
    <property type="protein sequence ID" value="WNM28023.1"/>
    <property type="molecule type" value="Genomic_DNA"/>
</dbReference>
<accession>A0AA96FD97</accession>
<organism evidence="3">
    <name type="scientific">Demequina capsici</name>
    <dbReference type="NCBI Taxonomy" id="3075620"/>
    <lineage>
        <taxon>Bacteria</taxon>
        <taxon>Bacillati</taxon>
        <taxon>Actinomycetota</taxon>
        <taxon>Actinomycetes</taxon>
        <taxon>Micrococcales</taxon>
        <taxon>Demequinaceae</taxon>
        <taxon>Demequina</taxon>
    </lineage>
</organism>
<feature type="compositionally biased region" description="Basic and acidic residues" evidence="1">
    <location>
        <begin position="12"/>
        <end position="23"/>
    </location>
</feature>
<dbReference type="AlphaFoldDB" id="A0AA96FD97"/>
<gene>
    <name evidence="3" type="ORF">RN607_03200</name>
</gene>
<evidence type="ECO:0000256" key="2">
    <source>
        <dbReference type="SAM" id="Phobius"/>
    </source>
</evidence>
<protein>
    <submittedName>
        <fullName evidence="3">Uncharacterized protein</fullName>
    </submittedName>
</protein>
<feature type="compositionally biased region" description="Acidic residues" evidence="1">
    <location>
        <begin position="1"/>
        <end position="11"/>
    </location>
</feature>
<feature type="transmembrane region" description="Helical" evidence="2">
    <location>
        <begin position="104"/>
        <end position="125"/>
    </location>
</feature>
<keyword evidence="2" id="KW-0812">Transmembrane</keyword>
<dbReference type="Proteomes" id="UP001303408">
    <property type="component" value="Chromosome"/>
</dbReference>
<sequence>MSEGDGAESDEEPMRHREPDHAADGWAPSAIPRRGIEWRSEFLPPDPVVTQAENARFLPARSPRRRVVALLVTVLALLWIGDAVRDVVLFTQDAGDDPARALGVVGVVPVGFRMLVGGVSTWLAWRWAGRPVVP</sequence>
<proteinExistence type="predicted"/>
<name>A0AA96FD97_9MICO</name>
<dbReference type="KEGG" id="dcp:RN607_03200"/>
<dbReference type="RefSeq" id="WP_313544292.1">
    <property type="nucleotide sequence ID" value="NZ_CP134880.1"/>
</dbReference>
<feature type="transmembrane region" description="Helical" evidence="2">
    <location>
        <begin position="67"/>
        <end position="84"/>
    </location>
</feature>
<keyword evidence="2" id="KW-1133">Transmembrane helix</keyword>
<reference evidence="3" key="1">
    <citation type="submission" date="2023-09" db="EMBL/GenBank/DDBJ databases">
        <title>Demequina sp. a novel bacteria isolated from Capsicum annuum.</title>
        <authorList>
            <person name="Humaira Z."/>
            <person name="Lee J."/>
            <person name="Cho D."/>
        </authorList>
    </citation>
    <scope>NUCLEOTIDE SEQUENCE</scope>
    <source>
        <strain evidence="3">PMTSA13</strain>
    </source>
</reference>
<keyword evidence="2" id="KW-0472">Membrane</keyword>
<evidence type="ECO:0000256" key="1">
    <source>
        <dbReference type="SAM" id="MobiDB-lite"/>
    </source>
</evidence>
<feature type="region of interest" description="Disordered" evidence="1">
    <location>
        <begin position="1"/>
        <end position="29"/>
    </location>
</feature>
<evidence type="ECO:0000313" key="3">
    <source>
        <dbReference type="EMBL" id="WNM28023.1"/>
    </source>
</evidence>